<dbReference type="PANTHER" id="PTHR23070">
    <property type="entry name" value="BCS1 AAA-TYPE ATPASE"/>
    <property type="match status" value="1"/>
</dbReference>
<dbReference type="EMBL" id="JACTNZ010000036">
    <property type="protein sequence ID" value="KAG5512903.1"/>
    <property type="molecule type" value="Genomic_DNA"/>
</dbReference>
<name>A0AAV6HIL0_9ERIC</name>
<sequence>MFSKKKDTREVLSGESLELTSQDLYDIGDFDDFDGFDSPGSLPNLEDEFNDGLLSSCGDEPIILSTTNCRDQHDAALLPFVNMDTYIHMSSPRPIGKIVQLESSEQKPLEPLGRGCWDSMELEQPGTLEELGMDPENEGIISDFLGFVRKKESCKKVCKAWTRFYMLYEPPGTHRSSLIAAMANYLKFGVYDLDLTSLSSIGELLDMLFSTPNCSLIAIRDFDHCATKLPILENELTVSLLSEYVDDLLSTCGGERIIVFTTTHRNRHDAALLLPVNVDIYVQNTSPQPEFYKRIGKSWKKGYLLYDSPCTDRSSLIVAMANCLEFDIYDLDLTGVSSISELTNVLVSVRNRSVIAIKDFDRWFAMLPNLKNELTISVGRPPDQHGEGNTSTARETPSHNVQNGMEGELVGQNQEANVLRRDFMGGLIALNTESGLITVGRLPDQHGEKNTSTACEEPSNNVETRMEIEPVGQNQEANVFQRDFTEGLIALSTENGLIIGIVKTPPFHDSYPGNYPIDYKESENAGSSFERASQVNDQSTWSTPYPNQDALVLHQPQITSMLSENRGGSIDWRNSLASQAEPFSDTHISGSSNLAFPTWSDQAAPSQYAEGQSVQSTVYPDHNAVHRFPEGHVFESINWNEHTNSLASQAEPFSDRLISRSSNLTFPTCSESSDTTIHFSSSLLVSFQPNFLPFFSFSLTVWRPPDQLEGQTMQFTAHPNPNALGLPQFQIASSLVPSANEGRIASQVEAFFMGHVSESSNLAFPEYSDAAAPSQPVATILTERQDTRSVKVKATYGDSIIKFQLPLTSGIKELMQEVSKTLDCELGSFNVDYKDEDGDWILMVRDDNVSEYLQLLTSLGNQASKLKVRDKVPNTTNICETCGSLKQQRP</sequence>
<feature type="region of interest" description="Disordered" evidence="1">
    <location>
        <begin position="377"/>
        <end position="403"/>
    </location>
</feature>
<evidence type="ECO:0000313" key="4">
    <source>
        <dbReference type="Proteomes" id="UP000823749"/>
    </source>
</evidence>
<feature type="compositionally biased region" description="Polar residues" evidence="1">
    <location>
        <begin position="450"/>
        <end position="462"/>
    </location>
</feature>
<accession>A0AAV6HIL0</accession>
<dbReference type="InterPro" id="IPR050747">
    <property type="entry name" value="Mitochondrial_chaperone_BCS1"/>
</dbReference>
<proteinExistence type="predicted"/>
<reference evidence="3" key="1">
    <citation type="submission" date="2020-08" db="EMBL/GenBank/DDBJ databases">
        <title>Plant Genome Project.</title>
        <authorList>
            <person name="Zhang R.-G."/>
        </authorList>
    </citation>
    <scope>NUCLEOTIDE SEQUENCE</scope>
    <source>
        <strain evidence="3">WSP0</strain>
        <tissue evidence="3">Leaf</tissue>
    </source>
</reference>
<keyword evidence="4" id="KW-1185">Reference proteome</keyword>
<comment type="caution">
    <text evidence="3">The sequence shown here is derived from an EMBL/GenBank/DDBJ whole genome shotgun (WGS) entry which is preliminary data.</text>
</comment>
<feature type="domain" description="PB1" evidence="2">
    <location>
        <begin position="789"/>
        <end position="871"/>
    </location>
</feature>
<dbReference type="Gene3D" id="3.40.50.300">
    <property type="entry name" value="P-loop containing nucleotide triphosphate hydrolases"/>
    <property type="match status" value="2"/>
</dbReference>
<dbReference type="SUPFAM" id="SSF54277">
    <property type="entry name" value="CAD &amp; PB1 domains"/>
    <property type="match status" value="1"/>
</dbReference>
<evidence type="ECO:0000259" key="2">
    <source>
        <dbReference type="PROSITE" id="PS51745"/>
    </source>
</evidence>
<dbReference type="SUPFAM" id="SSF52540">
    <property type="entry name" value="P-loop containing nucleoside triphosphate hydrolases"/>
    <property type="match status" value="1"/>
</dbReference>
<evidence type="ECO:0000313" key="3">
    <source>
        <dbReference type="EMBL" id="KAG5512903.1"/>
    </source>
</evidence>
<dbReference type="PROSITE" id="PS51745">
    <property type="entry name" value="PB1"/>
    <property type="match status" value="1"/>
</dbReference>
<dbReference type="InterPro" id="IPR053793">
    <property type="entry name" value="PB1-like"/>
</dbReference>
<dbReference type="InterPro" id="IPR000270">
    <property type="entry name" value="PB1_dom"/>
</dbReference>
<dbReference type="AlphaFoldDB" id="A0AAV6HIL0"/>
<organism evidence="3 4">
    <name type="scientific">Rhododendron griersonianum</name>
    <dbReference type="NCBI Taxonomy" id="479676"/>
    <lineage>
        <taxon>Eukaryota</taxon>
        <taxon>Viridiplantae</taxon>
        <taxon>Streptophyta</taxon>
        <taxon>Embryophyta</taxon>
        <taxon>Tracheophyta</taxon>
        <taxon>Spermatophyta</taxon>
        <taxon>Magnoliopsida</taxon>
        <taxon>eudicotyledons</taxon>
        <taxon>Gunneridae</taxon>
        <taxon>Pentapetalae</taxon>
        <taxon>asterids</taxon>
        <taxon>Ericales</taxon>
        <taxon>Ericaceae</taxon>
        <taxon>Ericoideae</taxon>
        <taxon>Rhodoreae</taxon>
        <taxon>Rhododendron</taxon>
    </lineage>
</organism>
<gene>
    <name evidence="3" type="ORF">RHGRI_038727</name>
</gene>
<feature type="region of interest" description="Disordered" evidence="1">
    <location>
        <begin position="442"/>
        <end position="462"/>
    </location>
</feature>
<dbReference type="Pfam" id="PF00564">
    <property type="entry name" value="PB1"/>
    <property type="match status" value="1"/>
</dbReference>
<dbReference type="InterPro" id="IPR027417">
    <property type="entry name" value="P-loop_NTPase"/>
</dbReference>
<dbReference type="Proteomes" id="UP000823749">
    <property type="component" value="Unassembled WGS sequence"/>
</dbReference>
<feature type="compositionally biased region" description="Polar residues" evidence="1">
    <location>
        <begin position="387"/>
        <end position="403"/>
    </location>
</feature>
<protein>
    <recommendedName>
        <fullName evidence="2">PB1 domain-containing protein</fullName>
    </recommendedName>
</protein>
<dbReference type="Gene3D" id="3.10.20.90">
    <property type="entry name" value="Phosphatidylinositol 3-kinase Catalytic Subunit, Chain A, domain 1"/>
    <property type="match status" value="1"/>
</dbReference>
<evidence type="ECO:0000256" key="1">
    <source>
        <dbReference type="SAM" id="MobiDB-lite"/>
    </source>
</evidence>
<dbReference type="SMART" id="SM00666">
    <property type="entry name" value="PB1"/>
    <property type="match status" value="1"/>
</dbReference>